<evidence type="ECO:0000256" key="5">
    <source>
        <dbReference type="ARBA" id="ARBA00022553"/>
    </source>
</evidence>
<evidence type="ECO:0000256" key="12">
    <source>
        <dbReference type="PROSITE-ProRule" id="PRU00191"/>
    </source>
</evidence>
<keyword evidence="4" id="KW-0963">Cytoplasm</keyword>
<comment type="caution">
    <text evidence="15">The sequence shown here is derived from an EMBL/GenBank/DDBJ whole genome shotgun (WGS) entry which is preliminary data.</text>
</comment>
<dbReference type="Pfam" id="PF02865">
    <property type="entry name" value="STAT_int"/>
    <property type="match status" value="1"/>
</dbReference>
<evidence type="ECO:0000256" key="6">
    <source>
        <dbReference type="ARBA" id="ARBA00022999"/>
    </source>
</evidence>
<dbReference type="Pfam" id="PF00017">
    <property type="entry name" value="SH2"/>
    <property type="match status" value="1"/>
</dbReference>
<dbReference type="PROSITE" id="PS50001">
    <property type="entry name" value="SH2"/>
    <property type="match status" value="1"/>
</dbReference>
<dbReference type="Pfam" id="PF00004">
    <property type="entry name" value="AAA"/>
    <property type="match status" value="1"/>
</dbReference>
<dbReference type="InterPro" id="IPR001217">
    <property type="entry name" value="STAT"/>
</dbReference>
<dbReference type="SUPFAM" id="SSF48092">
    <property type="entry name" value="Transcription factor STAT-4 N-domain"/>
    <property type="match status" value="1"/>
</dbReference>
<keyword evidence="11" id="KW-0539">Nucleus</keyword>
<feature type="compositionally biased region" description="Low complexity" evidence="13">
    <location>
        <begin position="148"/>
        <end position="176"/>
    </location>
</feature>
<name>A0A9D3NLX2_9TELE</name>
<dbReference type="GO" id="GO:0001228">
    <property type="term" value="F:DNA-binding transcription activator activity, RNA polymerase II-specific"/>
    <property type="evidence" value="ECO:0007669"/>
    <property type="project" value="UniProtKB-ARBA"/>
</dbReference>
<dbReference type="FunFam" id="2.60.40.630:FF:000003">
    <property type="entry name" value="Signal transducer and transcription activator 6"/>
    <property type="match status" value="1"/>
</dbReference>
<evidence type="ECO:0000256" key="11">
    <source>
        <dbReference type="ARBA" id="ARBA00023242"/>
    </source>
</evidence>
<dbReference type="InterPro" id="IPR048988">
    <property type="entry name" value="STAT_linker"/>
</dbReference>
<evidence type="ECO:0000256" key="8">
    <source>
        <dbReference type="ARBA" id="ARBA00023125"/>
    </source>
</evidence>
<feature type="region of interest" description="Disordered" evidence="13">
    <location>
        <begin position="26"/>
        <end position="46"/>
    </location>
</feature>
<dbReference type="Gene3D" id="2.60.40.630">
    <property type="entry name" value="STAT transcription factor, DNA-binding domain"/>
    <property type="match status" value="1"/>
</dbReference>
<dbReference type="GO" id="GO:0009653">
    <property type="term" value="P:anatomical structure morphogenesis"/>
    <property type="evidence" value="ECO:0007669"/>
    <property type="project" value="UniProtKB-ARBA"/>
</dbReference>
<dbReference type="InterPro" id="IPR036860">
    <property type="entry name" value="SH2_dom_sf"/>
</dbReference>
<dbReference type="InterPro" id="IPR003959">
    <property type="entry name" value="ATPase_AAA_core"/>
</dbReference>
<dbReference type="InterPro" id="IPR013800">
    <property type="entry name" value="STAT_TF_alpha"/>
</dbReference>
<feature type="compositionally biased region" description="Polar residues" evidence="13">
    <location>
        <begin position="26"/>
        <end position="40"/>
    </location>
</feature>
<dbReference type="SMART" id="SM00382">
    <property type="entry name" value="AAA"/>
    <property type="match status" value="1"/>
</dbReference>
<dbReference type="Proteomes" id="UP000824219">
    <property type="component" value="Linkage Group LG15"/>
</dbReference>
<dbReference type="Gene3D" id="1.20.1050.20">
    <property type="entry name" value="STAT transcription factor, all-alpha domain"/>
    <property type="match status" value="1"/>
</dbReference>
<dbReference type="CDD" id="cd16856">
    <property type="entry name" value="STAT6_CCD"/>
    <property type="match status" value="1"/>
</dbReference>
<dbReference type="InterPro" id="IPR036535">
    <property type="entry name" value="STAT_N_sf"/>
</dbReference>
<dbReference type="GO" id="GO:0005634">
    <property type="term" value="C:nucleus"/>
    <property type="evidence" value="ECO:0007669"/>
    <property type="project" value="UniProtKB-SubCell"/>
</dbReference>
<dbReference type="InterPro" id="IPR013799">
    <property type="entry name" value="STAT_TF_prot_interaction"/>
</dbReference>
<feature type="domain" description="SH2" evidence="14">
    <location>
        <begin position="1246"/>
        <end position="1347"/>
    </location>
</feature>
<evidence type="ECO:0000313" key="16">
    <source>
        <dbReference type="Proteomes" id="UP000824219"/>
    </source>
</evidence>
<evidence type="ECO:0000259" key="14">
    <source>
        <dbReference type="PROSITE" id="PS50001"/>
    </source>
</evidence>
<dbReference type="GO" id="GO:0060429">
    <property type="term" value="P:epithelium development"/>
    <property type="evidence" value="ECO:0007669"/>
    <property type="project" value="UniProtKB-ARBA"/>
</dbReference>
<dbReference type="Gene3D" id="3.40.50.300">
    <property type="entry name" value="P-loop containing nucleotide triphosphate hydrolases"/>
    <property type="match status" value="1"/>
</dbReference>
<keyword evidence="10" id="KW-0804">Transcription</keyword>
<dbReference type="Gene3D" id="3.30.505.10">
    <property type="entry name" value="SH2 domain"/>
    <property type="match status" value="1"/>
</dbReference>
<comment type="subcellular location">
    <subcellularLocation>
        <location evidence="2">Cytoplasm</location>
    </subcellularLocation>
    <subcellularLocation>
        <location evidence="1">Nucleus</location>
    </subcellularLocation>
</comment>
<proteinExistence type="inferred from homology"/>
<dbReference type="InterPro" id="IPR000980">
    <property type="entry name" value="SH2"/>
</dbReference>
<gene>
    <name evidence="15" type="ORF">KOW79_013355</name>
</gene>
<dbReference type="InterPro" id="IPR003593">
    <property type="entry name" value="AAA+_ATPase"/>
</dbReference>
<feature type="region of interest" description="Disordered" evidence="13">
    <location>
        <begin position="375"/>
        <end position="410"/>
    </location>
</feature>
<dbReference type="EMBL" id="JAHKSW010000015">
    <property type="protein sequence ID" value="KAG7323653.1"/>
    <property type="molecule type" value="Genomic_DNA"/>
</dbReference>
<evidence type="ECO:0000256" key="10">
    <source>
        <dbReference type="ARBA" id="ARBA00023163"/>
    </source>
</evidence>
<accession>A0A9D3NLX2</accession>
<dbReference type="FunFam" id="3.30.505.10:FF:000126">
    <property type="entry name" value="Signal transducer and activator of transcription"/>
    <property type="match status" value="1"/>
</dbReference>
<organism evidence="15 16">
    <name type="scientific">Hemibagrus wyckioides</name>
    <dbReference type="NCBI Taxonomy" id="337641"/>
    <lineage>
        <taxon>Eukaryota</taxon>
        <taxon>Metazoa</taxon>
        <taxon>Chordata</taxon>
        <taxon>Craniata</taxon>
        <taxon>Vertebrata</taxon>
        <taxon>Euteleostomi</taxon>
        <taxon>Actinopterygii</taxon>
        <taxon>Neopterygii</taxon>
        <taxon>Teleostei</taxon>
        <taxon>Ostariophysi</taxon>
        <taxon>Siluriformes</taxon>
        <taxon>Bagridae</taxon>
        <taxon>Hemibagrus</taxon>
    </lineage>
</organism>
<keyword evidence="7" id="KW-0805">Transcription regulation</keyword>
<dbReference type="SUPFAM" id="SSF55550">
    <property type="entry name" value="SH2 domain"/>
    <property type="match status" value="1"/>
</dbReference>
<keyword evidence="8" id="KW-0238">DNA-binding</keyword>
<keyword evidence="6 12" id="KW-0727">SH2 domain</keyword>
<dbReference type="Pfam" id="PF02864">
    <property type="entry name" value="STAT_bind"/>
    <property type="match status" value="1"/>
</dbReference>
<protein>
    <recommendedName>
        <fullName evidence="14">SH2 domain-containing protein</fullName>
    </recommendedName>
</protein>
<dbReference type="GO" id="GO:0000977">
    <property type="term" value="F:RNA polymerase II transcription regulatory region sequence-specific DNA binding"/>
    <property type="evidence" value="ECO:0007669"/>
    <property type="project" value="UniProtKB-ARBA"/>
</dbReference>
<evidence type="ECO:0000256" key="9">
    <source>
        <dbReference type="ARBA" id="ARBA00023159"/>
    </source>
</evidence>
<dbReference type="InterPro" id="IPR008967">
    <property type="entry name" value="p53-like_TF_DNA-bd_sf"/>
</dbReference>
<dbReference type="Pfam" id="PF21354">
    <property type="entry name" value="STAT_linker"/>
    <property type="match status" value="1"/>
</dbReference>
<keyword evidence="16" id="KW-1185">Reference proteome</keyword>
<dbReference type="InterPro" id="IPR027417">
    <property type="entry name" value="P-loop_NTPase"/>
</dbReference>
<dbReference type="GO" id="GO:0005524">
    <property type="term" value="F:ATP binding"/>
    <property type="evidence" value="ECO:0007669"/>
    <property type="project" value="InterPro"/>
</dbReference>
<dbReference type="Gene3D" id="1.10.532.10">
    <property type="entry name" value="STAT transcription factor, N-terminal domain"/>
    <property type="match status" value="1"/>
</dbReference>
<feature type="region of interest" description="Disordered" evidence="13">
    <location>
        <begin position="338"/>
        <end position="363"/>
    </location>
</feature>
<evidence type="ECO:0000256" key="3">
    <source>
        <dbReference type="ARBA" id="ARBA00005586"/>
    </source>
</evidence>
<dbReference type="Pfam" id="PF01017">
    <property type="entry name" value="STAT_alpha"/>
    <property type="match status" value="1"/>
</dbReference>
<feature type="region of interest" description="Disordered" evidence="13">
    <location>
        <begin position="274"/>
        <end position="305"/>
    </location>
</feature>
<dbReference type="GO" id="GO:0007166">
    <property type="term" value="P:cell surface receptor signaling pathway"/>
    <property type="evidence" value="ECO:0007669"/>
    <property type="project" value="UniProtKB-ARBA"/>
</dbReference>
<dbReference type="SUPFAM" id="SSF49417">
    <property type="entry name" value="p53-like transcription factors"/>
    <property type="match status" value="1"/>
</dbReference>
<dbReference type="GO" id="GO:0016887">
    <property type="term" value="F:ATP hydrolysis activity"/>
    <property type="evidence" value="ECO:0007669"/>
    <property type="project" value="InterPro"/>
</dbReference>
<dbReference type="Gene3D" id="1.10.8.60">
    <property type="match status" value="1"/>
</dbReference>
<feature type="region of interest" description="Disordered" evidence="13">
    <location>
        <begin position="106"/>
        <end position="176"/>
    </location>
</feature>
<dbReference type="OrthoDB" id="19300at2759"/>
<comment type="similarity">
    <text evidence="3">Belongs to the transcription factor STAT family.</text>
</comment>
<dbReference type="InterPro" id="IPR015988">
    <property type="entry name" value="STAT_TF_CC"/>
</dbReference>
<dbReference type="InterPro" id="IPR013801">
    <property type="entry name" value="STAT_TF_DNA-bd"/>
</dbReference>
<reference evidence="15 16" key="1">
    <citation type="submission" date="2021-06" db="EMBL/GenBank/DDBJ databases">
        <title>Chromosome-level genome assembly of the red-tail catfish (Hemibagrus wyckioides).</title>
        <authorList>
            <person name="Shao F."/>
        </authorList>
    </citation>
    <scope>NUCLEOTIDE SEQUENCE [LARGE SCALE GENOMIC DNA]</scope>
    <source>
        <strain evidence="15">EC202008001</strain>
        <tissue evidence="15">Blood</tissue>
    </source>
</reference>
<evidence type="ECO:0000256" key="1">
    <source>
        <dbReference type="ARBA" id="ARBA00004123"/>
    </source>
</evidence>
<evidence type="ECO:0000256" key="4">
    <source>
        <dbReference type="ARBA" id="ARBA00022490"/>
    </source>
</evidence>
<evidence type="ECO:0000256" key="2">
    <source>
        <dbReference type="ARBA" id="ARBA00004496"/>
    </source>
</evidence>
<dbReference type="SUPFAM" id="SSF47655">
    <property type="entry name" value="STAT"/>
    <property type="match status" value="1"/>
</dbReference>
<dbReference type="SUPFAM" id="SSF52540">
    <property type="entry name" value="P-loop containing nucleoside triphosphate hydrolases"/>
    <property type="match status" value="1"/>
</dbReference>
<dbReference type="FunFam" id="1.10.238.10:FF:000029">
    <property type="entry name" value="Signal transducer and transcription activator 6"/>
    <property type="match status" value="1"/>
</dbReference>
<dbReference type="GO" id="GO:0005737">
    <property type="term" value="C:cytoplasm"/>
    <property type="evidence" value="ECO:0007669"/>
    <property type="project" value="UniProtKB-SubCell"/>
</dbReference>
<evidence type="ECO:0000256" key="13">
    <source>
        <dbReference type="SAM" id="MobiDB-lite"/>
    </source>
</evidence>
<dbReference type="InterPro" id="IPR012345">
    <property type="entry name" value="STAT_TF_DNA-bd_N"/>
</dbReference>
<evidence type="ECO:0000256" key="7">
    <source>
        <dbReference type="ARBA" id="ARBA00023015"/>
    </source>
</evidence>
<dbReference type="Gene3D" id="1.10.238.10">
    <property type="entry name" value="EF-hand"/>
    <property type="match status" value="1"/>
</dbReference>
<dbReference type="PANTHER" id="PTHR11801">
    <property type="entry name" value="SIGNAL TRANSDUCER AND ACTIVATOR OF TRANSCRIPTION"/>
    <property type="match status" value="1"/>
</dbReference>
<sequence length="1470" mass="163269">MLSPIVPYSLLKMHWNPEHAQPLSQWPEQHLDVSSTTSSPAHKPELYSARGRGSYSYAWANDDISALTASNLLKRYAEKYSGVLDSAYERPVVGAYPEPGAFGALNGSQKSELEPWPLSHSTDSTYPLVPPSTHDGLKVAPAPTMPPGSGSVSAGSSNLSDSGYSGSSSCSGPHSSDYPPSYNGTYLSSGYCPQGSSALPPAPLHALQSGPTLLPSYTPSAPVYNYPPATYPHQTSLAPTYSHPTPPYLPSGIAAPTPISSRPTVVGGSYSYQNSSLGSSETAGSLKRKAFDMAPEEEEEEGRSRYRKYSYEALKSGGDSPYSIGDKAECRGNGFVTTSADPQAFKPSKPGSQPGIAGDEVGKYSGLKPLLSPAYGTAGEYSPPTAMTGENGGAEHGFPQQQRSLKHSEPLKSTEQRLLDVINNELQDCSMPPLWSDLVGHARIKAVLEDELLWPALRSDSSLRPPRTVLLFGPRGGGKTTLAHSMATQLGATFFRLNGTILLSKWKAEAEQLLGMLFSVAAARQPAVVLLSEVEAFEDDEGLRQQLQAQLEKVQRGMVMVVCSTRHPELLKEPLLRCMAKRYHISLPDGSGRRQLLLQALGPHGCSLSEQELAAVLQRCDGFSARELLQLSQQALASASASGTGQMHGLGVPLSSPAFKDFESAFCKVRPHGAPKELDTCMEWSKSWRQRKLQLRLNMALWMQISQKLPYLSNETMVELYPTDTFPIDVRHYLASWIEEQRWEDFDVENREQEPQALLLLDRMLELLQEVVYQNPNVVEKVKLQHICRNMGMFHSQPLELVRTVRDILRKERHLLRQPVQIFQPMPAPINGTPQHSREASSHDVDNLVMKVLEIQSCRQQIHQLQEELNWEKQEADPMQGPNEMEVKQQDQVNKQKRIAQLEWKYQNFTKSRLQLLQEAVCNLEQCQSRLIHRIKSWRWEQLRSTIGRSFDENLLPLQTWCEQLLGVNGNLRQELMLVKRDHGSAEPIHKLEESLNRLLQTLIQSSLVVEKQPPQVIKTQSKFSSTVRYLLGEKVAPGKPVLLKAQIITESQARNIGQGLIPNENVGELINSTAILEHNTTSKSTCATFRNMSIRKIKRADRKGSESVTEEKFALLFTTEITITGCDSPYSVQVISLPVVVIVHGSQENNAMATIIWDCAFSEPNRIPFVVPDRVPWSQMSEALSSKFMSEVQTTHALDRVNLHCLAQKIFDKTDNSEDFSNAPVSWAQFNKEVLPGRNFTFWQWFEGVIDLTKKCLKAYWSDGLILGFIGKQHLHVILQNQPSGTFLLRFSDSEIGGITIAYVGLSDAGGRKIQNIQPFTKKDLDSVGLGDRIRDISLISQVYSHGLGHTPQLTPKNEAFKKYYTVPSAPNPDGYLPFKLTTVVDQEPGTVMMPPAEPMQDFHVPQDMFGMRTPVSLPTTPFAPSYPEAPMSSQGEMYPNLLYSNNMTPEASSNMELEDILSDLNTQL</sequence>
<keyword evidence="5" id="KW-0597">Phosphoprotein</keyword>
<evidence type="ECO:0000313" key="15">
    <source>
        <dbReference type="EMBL" id="KAG7323653.1"/>
    </source>
</evidence>
<dbReference type="FunFam" id="1.20.1050.20:FF:000008">
    <property type="entry name" value="Signal transducer and activator of transcription"/>
    <property type="match status" value="1"/>
</dbReference>
<keyword evidence="9" id="KW-0010">Activator</keyword>
<dbReference type="SMART" id="SM00964">
    <property type="entry name" value="STAT_int"/>
    <property type="match status" value="1"/>
</dbReference>